<sequence length="136" mass="14210">MFRPALLVLLAYTAAVSGQTVTECISSQPEFDCTAWITEFCPAIQEFTFNVGNSASRCYNTGTVIDGQAVACMFNAYNEFGGNGAISGANNCEPALALVSEECEGAAGVGFHAGDFTWTMASRFGSCGNMDGISAL</sequence>
<dbReference type="EMBL" id="JACAZH010000002">
    <property type="protein sequence ID" value="KAF7374805.1"/>
    <property type="molecule type" value="Genomic_DNA"/>
</dbReference>
<dbReference type="Pfam" id="PF22803">
    <property type="entry name" value="GBD_Y3"/>
    <property type="match status" value="1"/>
</dbReference>
<dbReference type="Proteomes" id="UP000623467">
    <property type="component" value="Unassembled WGS sequence"/>
</dbReference>
<feature type="signal peptide" evidence="1">
    <location>
        <begin position="1"/>
        <end position="18"/>
    </location>
</feature>
<reference evidence="3" key="1">
    <citation type="submission" date="2020-05" db="EMBL/GenBank/DDBJ databases">
        <title>Mycena genomes resolve the evolution of fungal bioluminescence.</title>
        <authorList>
            <person name="Tsai I.J."/>
        </authorList>
    </citation>
    <scope>NUCLEOTIDE SEQUENCE</scope>
    <source>
        <strain evidence="3">160909Yilan</strain>
    </source>
</reference>
<protein>
    <recommendedName>
        <fullName evidence="2">Glycan binding protein Y3-like domain-containing protein</fullName>
    </recommendedName>
</protein>
<dbReference type="OrthoDB" id="10339009at2759"/>
<dbReference type="InterPro" id="IPR054443">
    <property type="entry name" value="Y3-like_dom"/>
</dbReference>
<keyword evidence="1" id="KW-0732">Signal</keyword>
<dbReference type="AlphaFoldDB" id="A0A8H6Z943"/>
<comment type="caution">
    <text evidence="3">The sequence shown here is derived from an EMBL/GenBank/DDBJ whole genome shotgun (WGS) entry which is preliminary data.</text>
</comment>
<evidence type="ECO:0000259" key="2">
    <source>
        <dbReference type="Pfam" id="PF22803"/>
    </source>
</evidence>
<organism evidence="3 4">
    <name type="scientific">Mycena sanguinolenta</name>
    <dbReference type="NCBI Taxonomy" id="230812"/>
    <lineage>
        <taxon>Eukaryota</taxon>
        <taxon>Fungi</taxon>
        <taxon>Dikarya</taxon>
        <taxon>Basidiomycota</taxon>
        <taxon>Agaricomycotina</taxon>
        <taxon>Agaricomycetes</taxon>
        <taxon>Agaricomycetidae</taxon>
        <taxon>Agaricales</taxon>
        <taxon>Marasmiineae</taxon>
        <taxon>Mycenaceae</taxon>
        <taxon>Mycena</taxon>
    </lineage>
</organism>
<proteinExistence type="predicted"/>
<feature type="domain" description="Glycan binding protein Y3-like" evidence="2">
    <location>
        <begin position="32"/>
        <end position="127"/>
    </location>
</feature>
<feature type="chain" id="PRO_5034017620" description="Glycan binding protein Y3-like domain-containing protein" evidence="1">
    <location>
        <begin position="19"/>
        <end position="136"/>
    </location>
</feature>
<name>A0A8H6Z943_9AGAR</name>
<accession>A0A8H6Z943</accession>
<evidence type="ECO:0000313" key="4">
    <source>
        <dbReference type="Proteomes" id="UP000623467"/>
    </source>
</evidence>
<evidence type="ECO:0000256" key="1">
    <source>
        <dbReference type="SAM" id="SignalP"/>
    </source>
</evidence>
<evidence type="ECO:0000313" key="3">
    <source>
        <dbReference type="EMBL" id="KAF7374805.1"/>
    </source>
</evidence>
<keyword evidence="4" id="KW-1185">Reference proteome</keyword>
<gene>
    <name evidence="3" type="ORF">MSAN_00366200</name>
</gene>